<feature type="region of interest" description="Disordered" evidence="1">
    <location>
        <begin position="1"/>
        <end position="24"/>
    </location>
</feature>
<dbReference type="EMBL" id="BAABGL010000004">
    <property type="protein sequence ID" value="GAA4387708.1"/>
    <property type="molecule type" value="Genomic_DNA"/>
</dbReference>
<evidence type="ECO:0000256" key="1">
    <source>
        <dbReference type="SAM" id="MobiDB-lite"/>
    </source>
</evidence>
<dbReference type="InterPro" id="IPR036563">
    <property type="entry name" value="MoaE_sf"/>
</dbReference>
<dbReference type="Proteomes" id="UP001500642">
    <property type="component" value="Unassembled WGS sequence"/>
</dbReference>
<keyword evidence="3" id="KW-1185">Reference proteome</keyword>
<dbReference type="SUPFAM" id="SSF54690">
    <property type="entry name" value="Molybdopterin synthase subunit MoaE"/>
    <property type="match status" value="1"/>
</dbReference>
<gene>
    <name evidence="2" type="ORF">GCM10023167_11890</name>
</gene>
<sequence length="166" mass="17315">MTGRPGSPDEQTHPSRSGARQCENTPAPYVAARITTDPLDPRAAQAAVTTAETGAAVVFSGVIRNHDEGRTDVVALDYTAHPDAAAIIAEVVARVATEHPGVRVDAAHRIGPLHVGEDALVVAVASAHRTEAFACCAALVDAIKAEVPIWKRQDYAGGDHSWVGLA</sequence>
<name>A0ABP8JAB7_9MICO</name>
<comment type="caution">
    <text evidence="2">The sequence shown here is derived from an EMBL/GenBank/DDBJ whole genome shotgun (WGS) entry which is preliminary data.</text>
</comment>
<organism evidence="2 3">
    <name type="scientific">Brevibacterium pityocampae</name>
    <dbReference type="NCBI Taxonomy" id="506594"/>
    <lineage>
        <taxon>Bacteria</taxon>
        <taxon>Bacillati</taxon>
        <taxon>Actinomycetota</taxon>
        <taxon>Actinomycetes</taxon>
        <taxon>Micrococcales</taxon>
        <taxon>Brevibacteriaceae</taxon>
        <taxon>Brevibacterium</taxon>
    </lineage>
</organism>
<protein>
    <submittedName>
        <fullName evidence="2">Molybdenum cofactor biosynthesis protein MoaE</fullName>
    </submittedName>
</protein>
<proteinExistence type="predicted"/>
<dbReference type="Gene3D" id="3.90.1170.40">
    <property type="entry name" value="Molybdopterin biosynthesis MoaE subunit"/>
    <property type="match status" value="1"/>
</dbReference>
<reference evidence="3" key="1">
    <citation type="journal article" date="2019" name="Int. J. Syst. Evol. Microbiol.">
        <title>The Global Catalogue of Microorganisms (GCM) 10K type strain sequencing project: providing services to taxonomists for standard genome sequencing and annotation.</title>
        <authorList>
            <consortium name="The Broad Institute Genomics Platform"/>
            <consortium name="The Broad Institute Genome Sequencing Center for Infectious Disease"/>
            <person name="Wu L."/>
            <person name="Ma J."/>
        </authorList>
    </citation>
    <scope>NUCLEOTIDE SEQUENCE [LARGE SCALE GENOMIC DNA]</scope>
    <source>
        <strain evidence="3">JCM 17808</strain>
    </source>
</reference>
<dbReference type="RefSeq" id="WP_345030674.1">
    <property type="nucleotide sequence ID" value="NZ_BAABGL010000004.1"/>
</dbReference>
<dbReference type="InterPro" id="IPR003448">
    <property type="entry name" value="Mopterin_biosynth_MoaE"/>
</dbReference>
<dbReference type="PANTHER" id="PTHR23404">
    <property type="entry name" value="MOLYBDOPTERIN SYNTHASE RELATED"/>
    <property type="match status" value="1"/>
</dbReference>
<dbReference type="Pfam" id="PF02391">
    <property type="entry name" value="MoaE"/>
    <property type="match status" value="1"/>
</dbReference>
<dbReference type="CDD" id="cd00756">
    <property type="entry name" value="MoaE"/>
    <property type="match status" value="1"/>
</dbReference>
<evidence type="ECO:0000313" key="2">
    <source>
        <dbReference type="EMBL" id="GAA4387708.1"/>
    </source>
</evidence>
<accession>A0ABP8JAB7</accession>
<evidence type="ECO:0000313" key="3">
    <source>
        <dbReference type="Proteomes" id="UP001500642"/>
    </source>
</evidence>